<feature type="transmembrane region" description="Helical" evidence="9">
    <location>
        <begin position="69"/>
        <end position="89"/>
    </location>
</feature>
<evidence type="ECO:0000256" key="8">
    <source>
        <dbReference type="SAM" id="MobiDB-lite"/>
    </source>
</evidence>
<dbReference type="Pfam" id="PF07690">
    <property type="entry name" value="MFS_1"/>
    <property type="match status" value="1"/>
</dbReference>
<keyword evidence="6 9" id="KW-1133">Transmembrane helix</keyword>
<dbReference type="AlphaFoldDB" id="Q47HB0"/>
<dbReference type="eggNOG" id="COG2814">
    <property type="taxonomic scope" value="Bacteria"/>
</dbReference>
<dbReference type="SUPFAM" id="SSF103473">
    <property type="entry name" value="MFS general substrate transporter"/>
    <property type="match status" value="1"/>
</dbReference>
<feature type="transmembrane region" description="Helical" evidence="9">
    <location>
        <begin position="389"/>
        <end position="411"/>
    </location>
</feature>
<evidence type="ECO:0000256" key="9">
    <source>
        <dbReference type="SAM" id="Phobius"/>
    </source>
</evidence>
<evidence type="ECO:0000256" key="5">
    <source>
        <dbReference type="ARBA" id="ARBA00022692"/>
    </source>
</evidence>
<evidence type="ECO:0000256" key="6">
    <source>
        <dbReference type="ARBA" id="ARBA00022989"/>
    </source>
</evidence>
<feature type="transmembrane region" description="Helical" evidence="9">
    <location>
        <begin position="136"/>
        <end position="156"/>
    </location>
</feature>
<dbReference type="EMBL" id="CP000089">
    <property type="protein sequence ID" value="AAZ45771.1"/>
    <property type="molecule type" value="Genomic_DNA"/>
</dbReference>
<accession>Q47HB0</accession>
<feature type="transmembrane region" description="Helical" evidence="9">
    <location>
        <begin position="496"/>
        <end position="513"/>
    </location>
</feature>
<feature type="transmembrane region" description="Helical" evidence="9">
    <location>
        <begin position="162"/>
        <end position="183"/>
    </location>
</feature>
<feature type="transmembrane region" description="Helical" evidence="9">
    <location>
        <begin position="357"/>
        <end position="377"/>
    </location>
</feature>
<keyword evidence="4" id="KW-1003">Cell membrane</keyword>
<evidence type="ECO:0000256" key="1">
    <source>
        <dbReference type="ARBA" id="ARBA00004651"/>
    </source>
</evidence>
<dbReference type="GO" id="GO:0005886">
    <property type="term" value="C:plasma membrane"/>
    <property type="evidence" value="ECO:0007669"/>
    <property type="project" value="UniProtKB-SubCell"/>
</dbReference>
<evidence type="ECO:0000259" key="10">
    <source>
        <dbReference type="PROSITE" id="PS50850"/>
    </source>
</evidence>
<dbReference type="PROSITE" id="PS50850">
    <property type="entry name" value="MFS"/>
    <property type="match status" value="1"/>
</dbReference>
<feature type="domain" description="Major facilitator superfamily (MFS) profile" evidence="10">
    <location>
        <begin position="71"/>
        <end position="518"/>
    </location>
</feature>
<name>Q47HB0_DECAR</name>
<protein>
    <submittedName>
        <fullName evidence="11">Major facilitator superfamily MFS_1</fullName>
    </submittedName>
</protein>
<dbReference type="Gene3D" id="1.20.1250.20">
    <property type="entry name" value="MFS general substrate transporter like domains"/>
    <property type="match status" value="1"/>
</dbReference>
<reference evidence="11" key="1">
    <citation type="submission" date="2005-08" db="EMBL/GenBank/DDBJ databases">
        <title>Complete sequence of Dechloromonas aromatica RCB.</title>
        <authorList>
            <person name="Salinero K.K."/>
            <person name="Copeland A."/>
            <person name="Lucas S."/>
            <person name="Lapidus A."/>
            <person name="Barry K."/>
            <person name="Detter J.C."/>
            <person name="Glavina T."/>
            <person name="Hammon N."/>
            <person name="Israni S."/>
            <person name="Pitluck S."/>
            <person name="Di Bartolo G."/>
            <person name="Trong S."/>
            <person name="Schmutz J."/>
            <person name="Larimer F."/>
            <person name="Land M."/>
            <person name="Ivanova N."/>
            <person name="Richardson P."/>
        </authorList>
    </citation>
    <scope>NUCLEOTIDE SEQUENCE</scope>
    <source>
        <strain evidence="11">RCB</strain>
    </source>
</reference>
<feature type="transmembrane region" description="Helical" evidence="9">
    <location>
        <begin position="258"/>
        <end position="278"/>
    </location>
</feature>
<evidence type="ECO:0000313" key="11">
    <source>
        <dbReference type="EMBL" id="AAZ45771.1"/>
    </source>
</evidence>
<dbReference type="PANTHER" id="PTHR42718:SF9">
    <property type="entry name" value="MAJOR FACILITATOR SUPERFAMILY MULTIDRUG TRANSPORTER MFSC"/>
    <property type="match status" value="1"/>
</dbReference>
<dbReference type="InterPro" id="IPR036259">
    <property type="entry name" value="MFS_trans_sf"/>
</dbReference>
<feature type="transmembrane region" description="Helical" evidence="9">
    <location>
        <begin position="417"/>
        <end position="437"/>
    </location>
</feature>
<feature type="transmembrane region" description="Helical" evidence="9">
    <location>
        <begin position="226"/>
        <end position="246"/>
    </location>
</feature>
<feature type="transmembrane region" description="Helical" evidence="9">
    <location>
        <begin position="195"/>
        <end position="214"/>
    </location>
</feature>
<dbReference type="GO" id="GO:0022857">
    <property type="term" value="F:transmembrane transporter activity"/>
    <property type="evidence" value="ECO:0007669"/>
    <property type="project" value="InterPro"/>
</dbReference>
<feature type="transmembrane region" description="Helical" evidence="9">
    <location>
        <begin position="457"/>
        <end position="476"/>
    </location>
</feature>
<dbReference type="HOGENOM" id="CLU_000960_28_0_4"/>
<proteinExistence type="inferred from homology"/>
<keyword evidence="5 9" id="KW-0812">Transmembrane</keyword>
<keyword evidence="7 9" id="KW-0472">Membrane</keyword>
<evidence type="ECO:0000256" key="4">
    <source>
        <dbReference type="ARBA" id="ARBA00022475"/>
    </source>
</evidence>
<evidence type="ECO:0000256" key="7">
    <source>
        <dbReference type="ARBA" id="ARBA00023136"/>
    </source>
</evidence>
<sequence length="523" mass="56500">MAHLQGRFSRHRSLMPQRSGKITKKALASSEAPYTFLPANEQPTIPMRRLRPATSFDTLSQRYGERYKWMVLFILALGTVAGVLCTSSFNVAVPALSRHFRLGQDQVQWAMTGFLAAMTVGMLPTSWLLDRLGFRIIFLLSLAVLTLASVGGYFAPSFTLVVAARILQGLAAGVLQPMGALALMRLFPPEIQGRASGILIFSIALTPAIAPSLGGALLDRFGWESIFLLGTPFAVIAALCAIYLLPAPREIKRKPFDWLGLGWLTLGAIALIESVSSLQHSGLASPWTMGQFALAFVASALYYRHARLRSDPLINLDLFRQRTFAMGTLVSFAYGFGLYASTYLIPVFLQNALSFKAGAAGMALLPSGIALVVMLPLAGRMADHYSPKWITLIGLVAFGASFLIFSIRGGAIQYAEIIAATIIGRIGLGMILPALNLATLRHMEPHQLGQSSVVTSYARQLGGVMGVAVLAVFVEWRETVYGTVPPGIYSAYSQGFLLLTAVFSLAVLAACFMRTEGSRPSPK</sequence>
<comment type="subcellular location">
    <subcellularLocation>
        <location evidence="1">Cell membrane</location>
        <topology evidence="1">Multi-pass membrane protein</topology>
    </subcellularLocation>
</comment>
<dbReference type="STRING" id="159087.Daro_1015"/>
<dbReference type="NCBIfam" id="TIGR00711">
    <property type="entry name" value="efflux_EmrB"/>
    <property type="match status" value="1"/>
</dbReference>
<feature type="region of interest" description="Disordered" evidence="8">
    <location>
        <begin position="1"/>
        <end position="20"/>
    </location>
</feature>
<dbReference type="InterPro" id="IPR020846">
    <property type="entry name" value="MFS_dom"/>
</dbReference>
<comment type="similarity">
    <text evidence="2">Belongs to the major facilitator superfamily. EmrB family.</text>
</comment>
<dbReference type="InterPro" id="IPR011701">
    <property type="entry name" value="MFS"/>
</dbReference>
<feature type="transmembrane region" description="Helical" evidence="9">
    <location>
        <begin position="109"/>
        <end position="129"/>
    </location>
</feature>
<feature type="transmembrane region" description="Helical" evidence="9">
    <location>
        <begin position="324"/>
        <end position="345"/>
    </location>
</feature>
<dbReference type="KEGG" id="dar:Daro_1015"/>
<feature type="transmembrane region" description="Helical" evidence="9">
    <location>
        <begin position="284"/>
        <end position="303"/>
    </location>
</feature>
<dbReference type="PANTHER" id="PTHR42718">
    <property type="entry name" value="MAJOR FACILITATOR SUPERFAMILY MULTIDRUG TRANSPORTER MFSC"/>
    <property type="match status" value="1"/>
</dbReference>
<gene>
    <name evidence="11" type="ordered locus">Daro_1015</name>
</gene>
<dbReference type="Gene3D" id="1.20.1720.10">
    <property type="entry name" value="Multidrug resistance protein D"/>
    <property type="match status" value="1"/>
</dbReference>
<evidence type="ECO:0000256" key="3">
    <source>
        <dbReference type="ARBA" id="ARBA00022448"/>
    </source>
</evidence>
<evidence type="ECO:0000256" key="2">
    <source>
        <dbReference type="ARBA" id="ARBA00008537"/>
    </source>
</evidence>
<organism evidence="11">
    <name type="scientific">Dechloromonas aromatica (strain RCB)</name>
    <dbReference type="NCBI Taxonomy" id="159087"/>
    <lineage>
        <taxon>Bacteria</taxon>
        <taxon>Pseudomonadati</taxon>
        <taxon>Pseudomonadota</taxon>
        <taxon>Betaproteobacteria</taxon>
        <taxon>Rhodocyclales</taxon>
        <taxon>Azonexaceae</taxon>
        <taxon>Dechloromonas</taxon>
    </lineage>
</organism>
<keyword evidence="3" id="KW-0813">Transport</keyword>
<dbReference type="InterPro" id="IPR004638">
    <property type="entry name" value="EmrB-like"/>
</dbReference>